<feature type="signal peptide" evidence="1">
    <location>
        <begin position="1"/>
        <end position="25"/>
    </location>
</feature>
<dbReference type="InterPro" id="IPR050904">
    <property type="entry name" value="Adhesion/Biosynth-related"/>
</dbReference>
<evidence type="ECO:0000313" key="3">
    <source>
        <dbReference type="EMBL" id="RUS79586.1"/>
    </source>
</evidence>
<dbReference type="InterPro" id="IPR000782">
    <property type="entry name" value="FAS1_domain"/>
</dbReference>
<feature type="chain" id="PRO_5018668433" description="FAS1 domain-containing protein" evidence="1">
    <location>
        <begin position="26"/>
        <end position="325"/>
    </location>
</feature>
<comment type="caution">
    <text evidence="3">The sequence shown here is derived from an EMBL/GenBank/DDBJ whole genome shotgun (WGS) entry which is preliminary data.</text>
</comment>
<dbReference type="AlphaFoldDB" id="A0A3S1BBH8"/>
<proteinExistence type="predicted"/>
<protein>
    <recommendedName>
        <fullName evidence="2">FAS1 domain-containing protein</fullName>
    </recommendedName>
</protein>
<dbReference type="Pfam" id="PF02469">
    <property type="entry name" value="Fasciclin"/>
    <property type="match status" value="2"/>
</dbReference>
<organism evidence="3 4">
    <name type="scientific">Elysia chlorotica</name>
    <name type="common">Eastern emerald elysia</name>
    <name type="synonym">Sea slug</name>
    <dbReference type="NCBI Taxonomy" id="188477"/>
    <lineage>
        <taxon>Eukaryota</taxon>
        <taxon>Metazoa</taxon>
        <taxon>Spiralia</taxon>
        <taxon>Lophotrochozoa</taxon>
        <taxon>Mollusca</taxon>
        <taxon>Gastropoda</taxon>
        <taxon>Heterobranchia</taxon>
        <taxon>Euthyneura</taxon>
        <taxon>Panpulmonata</taxon>
        <taxon>Sacoglossa</taxon>
        <taxon>Placobranchoidea</taxon>
        <taxon>Plakobranchidae</taxon>
        <taxon>Elysia</taxon>
    </lineage>
</organism>
<dbReference type="PROSITE" id="PS50213">
    <property type="entry name" value="FAS1"/>
    <property type="match status" value="2"/>
</dbReference>
<dbReference type="EMBL" id="RQTK01000442">
    <property type="protein sequence ID" value="RUS79586.1"/>
    <property type="molecule type" value="Genomic_DNA"/>
</dbReference>
<dbReference type="OrthoDB" id="286301at2759"/>
<evidence type="ECO:0000256" key="1">
    <source>
        <dbReference type="SAM" id="SignalP"/>
    </source>
</evidence>
<dbReference type="Proteomes" id="UP000271974">
    <property type="component" value="Unassembled WGS sequence"/>
</dbReference>
<accession>A0A3S1BBH8</accession>
<feature type="domain" description="FAS1" evidence="2">
    <location>
        <begin position="174"/>
        <end position="308"/>
    </location>
</feature>
<dbReference type="SMART" id="SM00554">
    <property type="entry name" value="FAS1"/>
    <property type="match status" value="2"/>
</dbReference>
<sequence length="325" mass="35360">MMMLGKVHALALLCLASVMYQTTMATVTPMPGNIKTELTKRGGFTQFLGLLKDAGLLDTLITADNITVFAPTDAALARVPADQLAAITGNHTELQRIMGYHAVLEDVRSLNNDNGRVRLLMFKVINSSNDLPIMINPYKKIHTLAAEGVNITERAIRVSNGYFHVLGGIMIPPQGDVMEIVAANGGLTSFTTLLKSTGLVDVIDSHDYNTVFAPRDAAFARLNSEVSKFLLSDLDAQIDVLSFHFSLRTIEYSVGMFHGEILHPYRINATLMMFTDFVTGDITVNTANIVQKDISATNGVIHIIDEVLIPPGVLLKMQDNGITTG</sequence>
<gene>
    <name evidence="3" type="ORF">EGW08_012657</name>
</gene>
<evidence type="ECO:0000313" key="4">
    <source>
        <dbReference type="Proteomes" id="UP000271974"/>
    </source>
</evidence>
<evidence type="ECO:0000259" key="2">
    <source>
        <dbReference type="PROSITE" id="PS50213"/>
    </source>
</evidence>
<dbReference type="STRING" id="188477.A0A3S1BBH8"/>
<dbReference type="InterPro" id="IPR036378">
    <property type="entry name" value="FAS1_dom_sf"/>
</dbReference>
<feature type="domain" description="FAS1" evidence="2">
    <location>
        <begin position="31"/>
        <end position="170"/>
    </location>
</feature>
<reference evidence="3 4" key="1">
    <citation type="submission" date="2019-01" db="EMBL/GenBank/DDBJ databases">
        <title>A draft genome assembly of the solar-powered sea slug Elysia chlorotica.</title>
        <authorList>
            <person name="Cai H."/>
            <person name="Li Q."/>
            <person name="Fang X."/>
            <person name="Li J."/>
            <person name="Curtis N.E."/>
            <person name="Altenburger A."/>
            <person name="Shibata T."/>
            <person name="Feng M."/>
            <person name="Maeda T."/>
            <person name="Schwartz J.A."/>
            <person name="Shigenobu S."/>
            <person name="Lundholm N."/>
            <person name="Nishiyama T."/>
            <person name="Yang H."/>
            <person name="Hasebe M."/>
            <person name="Li S."/>
            <person name="Pierce S.K."/>
            <person name="Wang J."/>
        </authorList>
    </citation>
    <scope>NUCLEOTIDE SEQUENCE [LARGE SCALE GENOMIC DNA]</scope>
    <source>
        <strain evidence="3">EC2010</strain>
        <tissue evidence="3">Whole organism of an adult</tissue>
    </source>
</reference>
<dbReference type="PANTHER" id="PTHR10900:SF77">
    <property type="entry name" value="FI19380P1"/>
    <property type="match status" value="1"/>
</dbReference>
<keyword evidence="4" id="KW-1185">Reference proteome</keyword>
<dbReference type="FunFam" id="2.30.180.10:FF:000032">
    <property type="entry name" value="Fasciclin domain-containing protein, putative"/>
    <property type="match status" value="1"/>
</dbReference>
<dbReference type="PANTHER" id="PTHR10900">
    <property type="entry name" value="PERIOSTIN-RELATED"/>
    <property type="match status" value="1"/>
</dbReference>
<dbReference type="SUPFAM" id="SSF82153">
    <property type="entry name" value="FAS1 domain"/>
    <property type="match status" value="2"/>
</dbReference>
<dbReference type="Gene3D" id="2.30.180.10">
    <property type="entry name" value="FAS1 domain"/>
    <property type="match status" value="2"/>
</dbReference>
<keyword evidence="1" id="KW-0732">Signal</keyword>
<name>A0A3S1BBH8_ELYCH</name>